<evidence type="ECO:0000256" key="1">
    <source>
        <dbReference type="SAM" id="MobiDB-lite"/>
    </source>
</evidence>
<evidence type="ECO:0000313" key="3">
    <source>
        <dbReference type="Proteomes" id="UP000722791"/>
    </source>
</evidence>
<dbReference type="AlphaFoldDB" id="A0A8J4DC21"/>
<feature type="compositionally biased region" description="Basic residues" evidence="1">
    <location>
        <begin position="68"/>
        <end position="79"/>
    </location>
</feature>
<protein>
    <submittedName>
        <fullName evidence="2">Uncharacterized protein</fullName>
    </submittedName>
</protein>
<gene>
    <name evidence="2" type="ORF">Vretimale_4816</name>
</gene>
<dbReference type="EMBL" id="BNCQ01000007">
    <property type="protein sequence ID" value="GIL99850.1"/>
    <property type="molecule type" value="Genomic_DNA"/>
</dbReference>
<sequence length="413" mass="45552">MGCAHSTPEILTSSETADELSRPPRASTEIALREQFQETTGPFNDNCDHPNAVPDGVAVASSREARTGTHRNSVRKRSSRTFQSATAAASVDKGVNEVVPRRLVDTSVFVGEAKPASDSRSEPTNMAGGATPSVDRSSTGPTQIAIERRPYDAAQISSSIELAAQHVAISNIAQQQQPIQSPADLVQTMLPVMIKDLLTRISAPQLGAVTDHRKLVLIVWDIENVRCPRGNGQWDPLLTPAKVLGYIKEHFIYHPGRMEYRTVAAVTPKSLNIIRKKYPNFVEQVRAAKVPYSVVMVVPELTLLVASAQEPKRNADVMLKKELYRFISEHAHIARHSPGQLTVVLLSGDEDFLEPVQVALNSGFAVELMHHEHPSWTLRSQQGYARPPLLWADFLKECSGVTQVNLPYQRKQK</sequence>
<organism evidence="2 3">
    <name type="scientific">Volvox reticuliferus</name>
    <dbReference type="NCBI Taxonomy" id="1737510"/>
    <lineage>
        <taxon>Eukaryota</taxon>
        <taxon>Viridiplantae</taxon>
        <taxon>Chlorophyta</taxon>
        <taxon>core chlorophytes</taxon>
        <taxon>Chlorophyceae</taxon>
        <taxon>CS clade</taxon>
        <taxon>Chlamydomonadales</taxon>
        <taxon>Volvocaceae</taxon>
        <taxon>Volvox</taxon>
    </lineage>
</organism>
<dbReference type="Proteomes" id="UP000722791">
    <property type="component" value="Unassembled WGS sequence"/>
</dbReference>
<feature type="region of interest" description="Disordered" evidence="1">
    <location>
        <begin position="113"/>
        <end position="140"/>
    </location>
</feature>
<reference evidence="2" key="1">
    <citation type="journal article" date="2021" name="Proc. Natl. Acad. Sci. U.S.A.">
        <title>Three genomes in the algal genus Volvox reveal the fate of a haploid sex-determining region after a transition to homothallism.</title>
        <authorList>
            <person name="Yamamoto K."/>
            <person name="Hamaji T."/>
            <person name="Kawai-Toyooka H."/>
            <person name="Matsuzaki R."/>
            <person name="Takahashi F."/>
            <person name="Nishimura Y."/>
            <person name="Kawachi M."/>
            <person name="Noguchi H."/>
            <person name="Minakuchi Y."/>
            <person name="Umen J.G."/>
            <person name="Toyoda A."/>
            <person name="Nozaki H."/>
        </authorList>
    </citation>
    <scope>NUCLEOTIDE SEQUENCE</scope>
    <source>
        <strain evidence="2">NIES-3785</strain>
    </source>
</reference>
<proteinExistence type="predicted"/>
<feature type="region of interest" description="Disordered" evidence="1">
    <location>
        <begin position="1"/>
        <end position="81"/>
    </location>
</feature>
<dbReference type="OrthoDB" id="549353at2759"/>
<dbReference type="Gene3D" id="3.40.50.1010">
    <property type="entry name" value="5'-nuclease"/>
    <property type="match status" value="1"/>
</dbReference>
<evidence type="ECO:0000313" key="2">
    <source>
        <dbReference type="EMBL" id="GIL99850.1"/>
    </source>
</evidence>
<comment type="caution">
    <text evidence="2">The sequence shown here is derived from an EMBL/GenBank/DDBJ whole genome shotgun (WGS) entry which is preliminary data.</text>
</comment>
<name>A0A8J4DC21_9CHLO</name>
<accession>A0A8J4DC21</accession>